<dbReference type="RefSeq" id="WP_157193321.1">
    <property type="nucleotide sequence ID" value="NZ_CP046621.1"/>
</dbReference>
<accession>A0A6I6GV88</accession>
<evidence type="ECO:0000313" key="3">
    <source>
        <dbReference type="Proteomes" id="UP000426235"/>
    </source>
</evidence>
<proteinExistence type="predicted"/>
<keyword evidence="3" id="KW-1185">Reference proteome</keyword>
<name>A0A6I6GV88_9PSED</name>
<reference evidence="2" key="1">
    <citation type="submission" date="2019-12" db="EMBL/GenBank/DDBJ databases">
        <title>Hybrid Genome Assemblies of two High G+C Isolates from Undergraduate Microbiology Courses.</title>
        <authorList>
            <person name="Ne Ville C.J."/>
            <person name="Enright D."/>
            <person name="Hernandez I."/>
            <person name="Dodsworth J."/>
            <person name="Orwin P.M."/>
        </authorList>
    </citation>
    <scope>NUCLEOTIDE SEQUENCE [LARGE SCALE GENOMIC DNA]</scope>
    <source>
        <strain evidence="2">Neo</strain>
    </source>
</reference>
<dbReference type="EMBL" id="CP046621">
    <property type="protein sequence ID" value="QGW78452.1"/>
    <property type="molecule type" value="Genomic_DNA"/>
</dbReference>
<evidence type="ECO:0000256" key="1">
    <source>
        <dbReference type="SAM" id="MobiDB-lite"/>
    </source>
</evidence>
<protein>
    <submittedName>
        <fullName evidence="2">Phage capsid protein</fullName>
    </submittedName>
</protein>
<evidence type="ECO:0000313" key="2">
    <source>
        <dbReference type="EMBL" id="QGW78452.1"/>
    </source>
</evidence>
<organism evidence="2 3">
    <name type="scientific">Pseudomonas alkylphenolica</name>
    <dbReference type="NCBI Taxonomy" id="237609"/>
    <lineage>
        <taxon>Bacteria</taxon>
        <taxon>Pseudomonadati</taxon>
        <taxon>Pseudomonadota</taxon>
        <taxon>Gammaproteobacteria</taxon>
        <taxon>Pseudomonadales</taxon>
        <taxon>Pseudomonadaceae</taxon>
        <taxon>Pseudomonas</taxon>
    </lineage>
</organism>
<sequence>MAGKTDIPAKKFRSKWTRIAVEGATTDGRTIERSWIEDMASTYSPNTYGARINCEHIKSYLPAGEFGSYGDVLALKAEEVEIAGVKKLALFGQLEPNAALLALNKAGQKIYTSIEVQPKFADSGKAYLVGLAITDTPASLGTEALSFSAQHGTFANRKKDKDNLFTAAEETPLEFEEVTDTPGMFAALKDKVGELLGKSKEKDGKDAASFAALGELIESLATHGSEQATAFAAEQRARQDLQTKFEKLEEEFTDLVKRLGETEDHSHKHRPSVTGGEGKVLTQF</sequence>
<dbReference type="AlphaFoldDB" id="A0A6I6GV88"/>
<dbReference type="Pfam" id="PF05929">
    <property type="entry name" value="Phage_GPO"/>
    <property type="match status" value="1"/>
</dbReference>
<feature type="region of interest" description="Disordered" evidence="1">
    <location>
        <begin position="259"/>
        <end position="284"/>
    </location>
</feature>
<dbReference type="Proteomes" id="UP000426235">
    <property type="component" value="Chromosome"/>
</dbReference>
<dbReference type="InterPro" id="IPR009228">
    <property type="entry name" value="Capsid_scaffold_GpO"/>
</dbReference>
<gene>
    <name evidence="2" type="ORF">GPJ81_17765</name>
</gene>